<comment type="caution">
    <text evidence="2">The sequence shown here is derived from an EMBL/GenBank/DDBJ whole genome shotgun (WGS) entry which is preliminary data.</text>
</comment>
<organism evidence="2 3">
    <name type="scientific">Cerrena zonata</name>
    <dbReference type="NCBI Taxonomy" id="2478898"/>
    <lineage>
        <taxon>Eukaryota</taxon>
        <taxon>Fungi</taxon>
        <taxon>Dikarya</taxon>
        <taxon>Basidiomycota</taxon>
        <taxon>Agaricomycotina</taxon>
        <taxon>Agaricomycetes</taxon>
        <taxon>Polyporales</taxon>
        <taxon>Cerrenaceae</taxon>
        <taxon>Cerrena</taxon>
    </lineage>
</organism>
<sequence>MIAESSKPSWEPTQPNSSPIPLDPSILMQTTAFILDHNRYHIVTEPALSVINPSEPSPTNTASTTLPGYTTDTPAPQSPVLVQNQTRHANEHLFAPTITVSTSQSTTLESVVEADDECN</sequence>
<dbReference type="Proteomes" id="UP001385951">
    <property type="component" value="Unassembled WGS sequence"/>
</dbReference>
<evidence type="ECO:0000313" key="3">
    <source>
        <dbReference type="Proteomes" id="UP001385951"/>
    </source>
</evidence>
<proteinExistence type="predicted"/>
<feature type="region of interest" description="Disordered" evidence="1">
    <location>
        <begin position="1"/>
        <end position="24"/>
    </location>
</feature>
<protein>
    <submittedName>
        <fullName evidence="2">Uncharacterized protein</fullName>
    </submittedName>
</protein>
<feature type="compositionally biased region" description="Polar residues" evidence="1">
    <location>
        <begin position="51"/>
        <end position="78"/>
    </location>
</feature>
<reference evidence="2 3" key="1">
    <citation type="submission" date="2022-09" db="EMBL/GenBank/DDBJ databases">
        <authorList>
            <person name="Palmer J.M."/>
        </authorList>
    </citation>
    <scope>NUCLEOTIDE SEQUENCE [LARGE SCALE GENOMIC DNA]</scope>
    <source>
        <strain evidence="2 3">DSM 7382</strain>
    </source>
</reference>
<gene>
    <name evidence="2" type="ORF">QCA50_007996</name>
</gene>
<feature type="compositionally biased region" description="Polar residues" evidence="1">
    <location>
        <begin position="1"/>
        <end position="19"/>
    </location>
</feature>
<accession>A0AAW0GEF6</accession>
<dbReference type="EMBL" id="JASBNA010000010">
    <property type="protein sequence ID" value="KAK7688458.1"/>
    <property type="molecule type" value="Genomic_DNA"/>
</dbReference>
<name>A0AAW0GEF6_9APHY</name>
<feature type="region of interest" description="Disordered" evidence="1">
    <location>
        <begin position="50"/>
        <end position="78"/>
    </location>
</feature>
<dbReference type="AlphaFoldDB" id="A0AAW0GEF6"/>
<evidence type="ECO:0000256" key="1">
    <source>
        <dbReference type="SAM" id="MobiDB-lite"/>
    </source>
</evidence>
<evidence type="ECO:0000313" key="2">
    <source>
        <dbReference type="EMBL" id="KAK7688458.1"/>
    </source>
</evidence>
<keyword evidence="3" id="KW-1185">Reference proteome</keyword>